<evidence type="ECO:0000313" key="2">
    <source>
        <dbReference type="EMBL" id="OIM20569.1"/>
    </source>
</evidence>
<dbReference type="EMBL" id="MLOK01000054">
    <property type="protein sequence ID" value="OIM20569.1"/>
    <property type="molecule type" value="Genomic_DNA"/>
</dbReference>
<dbReference type="AlphaFoldDB" id="A0A483C1S9"/>
<protein>
    <submittedName>
        <fullName evidence="1">DUF1413 domain-containing protein</fullName>
    </submittedName>
</protein>
<dbReference type="RefSeq" id="WP_071420095.1">
    <property type="nucleotide sequence ID" value="NZ_MLLI01000181.1"/>
</dbReference>
<accession>A0A483C1S9</accession>
<sequence length="80" mass="9494">MKEELTDIFKIIDSKLEKLSSETGFSLPDLYGEDQWRKIYIGDRVMAGNLFLRKVNQGFYNDIQVLPKKDRKNRTLYFKS</sequence>
<reference evidence="2 3" key="1">
    <citation type="journal article" date="2016" name="BMC Genomics">
        <title>Consensus pan-genome assembly of the specialised wine bacterium Oenococcus oeni.</title>
        <authorList>
            <person name="Sternes P.R."/>
            <person name="Borneman A.R."/>
        </authorList>
    </citation>
    <scope>NUCLEOTIDE SEQUENCE [LARGE SCALE GENOMIC DNA]</scope>
    <source>
        <strain evidence="2 3">AWRIB661</strain>
    </source>
</reference>
<gene>
    <name evidence="2" type="ORF">ATX59_08315</name>
    <name evidence="1" type="ORF">GA838_00390</name>
</gene>
<dbReference type="Proteomes" id="UP001281024">
    <property type="component" value="Unassembled WGS sequence"/>
</dbReference>
<organism evidence="1 4">
    <name type="scientific">Oenococcus oeni</name>
    <name type="common">Leuconostoc oenos</name>
    <dbReference type="NCBI Taxonomy" id="1247"/>
    <lineage>
        <taxon>Bacteria</taxon>
        <taxon>Bacillati</taxon>
        <taxon>Bacillota</taxon>
        <taxon>Bacilli</taxon>
        <taxon>Lactobacillales</taxon>
        <taxon>Lactobacillaceae</taxon>
        <taxon>Oenococcus</taxon>
    </lineage>
</organism>
<dbReference type="Pfam" id="PF07205">
    <property type="entry name" value="DUF1413"/>
    <property type="match status" value="1"/>
</dbReference>
<reference evidence="1" key="2">
    <citation type="submission" date="2019-10" db="EMBL/GenBank/DDBJ databases">
        <title>Malate fermentation in French cider.</title>
        <authorList>
            <person name="Cousin F.J."/>
            <person name="Medina Fernandez S."/>
            <person name="Misery B."/>
            <person name="Laplace J.-M."/>
            <person name="Cretenet M."/>
        </authorList>
    </citation>
    <scope>NUCLEOTIDE SEQUENCE</scope>
    <source>
        <strain evidence="1">UCMA15129</strain>
    </source>
</reference>
<proteinExistence type="predicted"/>
<evidence type="ECO:0000313" key="3">
    <source>
        <dbReference type="Proteomes" id="UP000181728"/>
    </source>
</evidence>
<name>A0A483C1S9_OENOE</name>
<comment type="caution">
    <text evidence="1">The sequence shown here is derived from an EMBL/GenBank/DDBJ whole genome shotgun (WGS) entry which is preliminary data.</text>
</comment>
<evidence type="ECO:0000313" key="1">
    <source>
        <dbReference type="EMBL" id="MDV7714241.1"/>
    </source>
</evidence>
<evidence type="ECO:0000313" key="4">
    <source>
        <dbReference type="Proteomes" id="UP001281024"/>
    </source>
</evidence>
<dbReference type="Proteomes" id="UP000181728">
    <property type="component" value="Unassembled WGS sequence"/>
</dbReference>
<dbReference type="InterPro" id="IPR010813">
    <property type="entry name" value="DUF1413"/>
</dbReference>
<dbReference type="EMBL" id="WERV01000001">
    <property type="protein sequence ID" value="MDV7714241.1"/>
    <property type="molecule type" value="Genomic_DNA"/>
</dbReference>